<keyword evidence="3 6" id="KW-0808">Transferase</keyword>
<proteinExistence type="inferred from homology"/>
<evidence type="ECO:0000256" key="7">
    <source>
        <dbReference type="RuleBase" id="RU000416"/>
    </source>
</evidence>
<dbReference type="Proteomes" id="UP000254134">
    <property type="component" value="Unassembled WGS sequence"/>
</dbReference>
<evidence type="ECO:0000256" key="6">
    <source>
        <dbReference type="PROSITE-ProRule" id="PRU01016"/>
    </source>
</evidence>
<evidence type="ECO:0000256" key="3">
    <source>
        <dbReference type="ARBA" id="ARBA00022679"/>
    </source>
</evidence>
<protein>
    <recommendedName>
        <fullName evidence="1">DNA (cytosine-5-)-methyltransferase</fullName>
        <ecNumber evidence="1">2.1.1.37</ecNumber>
    </recommendedName>
</protein>
<dbReference type="PRINTS" id="PR00105">
    <property type="entry name" value="C5METTRFRASE"/>
</dbReference>
<dbReference type="PANTHER" id="PTHR10629">
    <property type="entry name" value="CYTOSINE-SPECIFIC METHYLTRANSFERASE"/>
    <property type="match status" value="1"/>
</dbReference>
<dbReference type="EC" id="2.1.1.37" evidence="1"/>
<keyword evidence="4 6" id="KW-0949">S-adenosyl-L-methionine</keyword>
<dbReference type="InterPro" id="IPR050390">
    <property type="entry name" value="C5-Methyltransferase"/>
</dbReference>
<accession>A0A7M2YVV1</accession>
<keyword evidence="5" id="KW-0680">Restriction system</keyword>
<comment type="similarity">
    <text evidence="6 7">Belongs to the class I-like SAM-binding methyltransferase superfamily. C5-methyltransferase family.</text>
</comment>
<dbReference type="AlphaFoldDB" id="A0A7M2YVV1"/>
<feature type="region of interest" description="Disordered" evidence="8">
    <location>
        <begin position="282"/>
        <end position="306"/>
    </location>
</feature>
<evidence type="ECO:0000256" key="2">
    <source>
        <dbReference type="ARBA" id="ARBA00022603"/>
    </source>
</evidence>
<gene>
    <name evidence="9" type="ORF">Gocc_2689</name>
</gene>
<reference evidence="10" key="2">
    <citation type="journal article" date="2019" name="MicrobiologyOpen">
        <title>High-quality draft genome sequence of Gaiella occulta isolated from a 150 meter deep mineral water borehole and comparison with the genome sequences of other deep-branching lineages of the phylum Actinobacteria.</title>
        <authorList>
            <person name="Severino R."/>
            <person name="Froufe H.J.C."/>
            <person name="Barroso C."/>
            <person name="Albuquerque L."/>
            <person name="Lobo-da-Cunha A."/>
            <person name="da Costa M.S."/>
            <person name="Egas C."/>
        </authorList>
    </citation>
    <scope>NUCLEOTIDE SEQUENCE [LARGE SCALE GENOMIC DNA]</scope>
    <source>
        <strain evidence="10">F2-233</strain>
    </source>
</reference>
<evidence type="ECO:0000256" key="4">
    <source>
        <dbReference type="ARBA" id="ARBA00022691"/>
    </source>
</evidence>
<evidence type="ECO:0000256" key="5">
    <source>
        <dbReference type="ARBA" id="ARBA00022747"/>
    </source>
</evidence>
<sequence length="420" mass="46213">MALGFEQAGFDVLASVDADPVHLAAHERNFPLCEPVCGDISEIGANELVEAARRGWNRRYPRAPFAEPIDCIFGGPSCQGFSVIGPRRQDDPRNALVAQFARLVVEMRPRWLVMENVPGLVSPAYRPTLDAFYQTLRAAGYQVAEPWTLNARDHGVPQVRKRVFVVGAYEGEPLPIEPPAQPNPPTVAEALGDLPALARFRTLRERDALILRDDQFASMLRRQSGYVRRLNGLERDRDDLADQRDWDARLLTSVGVASHSDAVVARLRRLRLGERDEVGRLPKLDPRGLSPTLRAGTGRDHGSFTSARPIHYSSPRVIAVREAARLHGFPDWFGFHATKWHGFRQVGNAVPPPLARAVARAVVEAARVDPPRRTGEPLSLGSAALLGMTMGEAAERYGLDPKSLPVNVRALAARKTGKAA</sequence>
<evidence type="ECO:0000256" key="1">
    <source>
        <dbReference type="ARBA" id="ARBA00011975"/>
    </source>
</evidence>
<reference evidence="9 10" key="1">
    <citation type="submission" date="2018-07" db="EMBL/GenBank/DDBJ databases">
        <title>High-quality-draft genome sequence of Gaiella occulta.</title>
        <authorList>
            <person name="Severino R."/>
            <person name="Froufe H.J.C."/>
            <person name="Rainey F.A."/>
            <person name="Barroso C."/>
            <person name="Albuquerque L."/>
            <person name="Lobo-Da-Cunha A."/>
            <person name="Da Costa M.S."/>
            <person name="Egas C."/>
        </authorList>
    </citation>
    <scope>NUCLEOTIDE SEQUENCE [LARGE SCALE GENOMIC DNA]</scope>
    <source>
        <strain evidence="9 10">F2-233</strain>
    </source>
</reference>
<keyword evidence="10" id="KW-1185">Reference proteome</keyword>
<dbReference type="Gene3D" id="3.40.50.150">
    <property type="entry name" value="Vaccinia Virus protein VP39"/>
    <property type="match status" value="1"/>
</dbReference>
<dbReference type="GO" id="GO:0003886">
    <property type="term" value="F:DNA (cytosine-5-)-methyltransferase activity"/>
    <property type="evidence" value="ECO:0007669"/>
    <property type="project" value="UniProtKB-EC"/>
</dbReference>
<dbReference type="Gene3D" id="3.90.120.10">
    <property type="entry name" value="DNA Methylase, subunit A, domain 2"/>
    <property type="match status" value="1"/>
</dbReference>
<dbReference type="InterPro" id="IPR031303">
    <property type="entry name" value="C5_meth_CS"/>
</dbReference>
<dbReference type="PANTHER" id="PTHR10629:SF52">
    <property type="entry name" value="DNA (CYTOSINE-5)-METHYLTRANSFERASE 1"/>
    <property type="match status" value="1"/>
</dbReference>
<dbReference type="GO" id="GO:0032259">
    <property type="term" value="P:methylation"/>
    <property type="evidence" value="ECO:0007669"/>
    <property type="project" value="UniProtKB-KW"/>
</dbReference>
<dbReference type="SUPFAM" id="SSF53335">
    <property type="entry name" value="S-adenosyl-L-methionine-dependent methyltransferases"/>
    <property type="match status" value="1"/>
</dbReference>
<dbReference type="PROSITE" id="PS00095">
    <property type="entry name" value="C5_MTASE_2"/>
    <property type="match status" value="1"/>
</dbReference>
<dbReference type="InterPro" id="IPR001525">
    <property type="entry name" value="C5_MeTfrase"/>
</dbReference>
<dbReference type="Pfam" id="PF00145">
    <property type="entry name" value="DNA_methylase"/>
    <property type="match status" value="1"/>
</dbReference>
<dbReference type="NCBIfam" id="TIGR00675">
    <property type="entry name" value="dcm"/>
    <property type="match status" value="1"/>
</dbReference>
<organism evidence="9 10">
    <name type="scientific">Gaiella occulta</name>
    <dbReference type="NCBI Taxonomy" id="1002870"/>
    <lineage>
        <taxon>Bacteria</taxon>
        <taxon>Bacillati</taxon>
        <taxon>Actinomycetota</taxon>
        <taxon>Thermoleophilia</taxon>
        <taxon>Gaiellales</taxon>
        <taxon>Gaiellaceae</taxon>
        <taxon>Gaiella</taxon>
    </lineage>
</organism>
<keyword evidence="2 6" id="KW-0489">Methyltransferase</keyword>
<feature type="active site" evidence="6">
    <location>
        <position position="78"/>
    </location>
</feature>
<dbReference type="GO" id="GO:0009307">
    <property type="term" value="P:DNA restriction-modification system"/>
    <property type="evidence" value="ECO:0007669"/>
    <property type="project" value="UniProtKB-KW"/>
</dbReference>
<dbReference type="EMBL" id="QQZY01000008">
    <property type="protein sequence ID" value="RDI73548.1"/>
    <property type="molecule type" value="Genomic_DNA"/>
</dbReference>
<dbReference type="PROSITE" id="PS51679">
    <property type="entry name" value="SAM_MT_C5"/>
    <property type="match status" value="1"/>
</dbReference>
<evidence type="ECO:0000313" key="9">
    <source>
        <dbReference type="EMBL" id="RDI73548.1"/>
    </source>
</evidence>
<name>A0A7M2YVV1_9ACTN</name>
<dbReference type="InterPro" id="IPR029063">
    <property type="entry name" value="SAM-dependent_MTases_sf"/>
</dbReference>
<evidence type="ECO:0000313" key="10">
    <source>
        <dbReference type="Proteomes" id="UP000254134"/>
    </source>
</evidence>
<evidence type="ECO:0000256" key="8">
    <source>
        <dbReference type="SAM" id="MobiDB-lite"/>
    </source>
</evidence>
<comment type="caution">
    <text evidence="9">The sequence shown here is derived from an EMBL/GenBank/DDBJ whole genome shotgun (WGS) entry which is preliminary data.</text>
</comment>